<dbReference type="OrthoDB" id="7011037at2"/>
<evidence type="ECO:0000313" key="4">
    <source>
        <dbReference type="EMBL" id="TDC32949.1"/>
    </source>
</evidence>
<organism evidence="4 5">
    <name type="scientific">Kribbella albertanoniae</name>
    <dbReference type="NCBI Taxonomy" id="1266829"/>
    <lineage>
        <taxon>Bacteria</taxon>
        <taxon>Bacillati</taxon>
        <taxon>Actinomycetota</taxon>
        <taxon>Actinomycetes</taxon>
        <taxon>Propionibacteriales</taxon>
        <taxon>Kribbellaceae</taxon>
        <taxon>Kribbella</taxon>
    </lineage>
</organism>
<reference evidence="4 5" key="1">
    <citation type="submission" date="2019-03" db="EMBL/GenBank/DDBJ databases">
        <title>Draft genome sequences of novel Actinobacteria.</title>
        <authorList>
            <person name="Sahin N."/>
            <person name="Ay H."/>
            <person name="Saygin H."/>
        </authorList>
    </citation>
    <scope>NUCLEOTIDE SEQUENCE [LARGE SCALE GENOMIC DNA]</scope>
    <source>
        <strain evidence="4 5">JCM 30547</strain>
    </source>
</reference>
<dbReference type="PANTHER" id="PTHR43877">
    <property type="entry name" value="AMINOALKYLPHOSPHONATE N-ACETYLTRANSFERASE-RELATED-RELATED"/>
    <property type="match status" value="1"/>
</dbReference>
<accession>A0A4R4QCQ7</accession>
<evidence type="ECO:0000259" key="3">
    <source>
        <dbReference type="PROSITE" id="PS51186"/>
    </source>
</evidence>
<sequence length="168" mass="18150">MRPGHGDDVPAVLALLDGATEWLVAQGRTEQWGTQPHSTSPWRIEQITGFATDGGLWIAEYDGRPVGALAIGTAKPPVPPADVPEIFVRLLVTDRNATGQGLGGVLLDHARKLARDAGIAQVRLDCFAGNDGALIRYYESQGFTRDGAFVVQRVNAPDWPGQVLVQRW</sequence>
<gene>
    <name evidence="4" type="ORF">E1261_07280</name>
</gene>
<proteinExistence type="predicted"/>
<protein>
    <submittedName>
        <fullName evidence="4">GNAT family N-acetyltransferase</fullName>
    </submittedName>
</protein>
<evidence type="ECO:0000256" key="2">
    <source>
        <dbReference type="ARBA" id="ARBA00023315"/>
    </source>
</evidence>
<keyword evidence="1 4" id="KW-0808">Transferase</keyword>
<keyword evidence="2" id="KW-0012">Acyltransferase</keyword>
<evidence type="ECO:0000256" key="1">
    <source>
        <dbReference type="ARBA" id="ARBA00022679"/>
    </source>
</evidence>
<dbReference type="CDD" id="cd04301">
    <property type="entry name" value="NAT_SF"/>
    <property type="match status" value="1"/>
</dbReference>
<dbReference type="PROSITE" id="PS51186">
    <property type="entry name" value="GNAT"/>
    <property type="match status" value="1"/>
</dbReference>
<dbReference type="InterPro" id="IPR016181">
    <property type="entry name" value="Acyl_CoA_acyltransferase"/>
</dbReference>
<dbReference type="InterPro" id="IPR000182">
    <property type="entry name" value="GNAT_dom"/>
</dbReference>
<evidence type="ECO:0000313" key="5">
    <source>
        <dbReference type="Proteomes" id="UP000295075"/>
    </source>
</evidence>
<keyword evidence="5" id="KW-1185">Reference proteome</keyword>
<name>A0A4R4QCQ7_9ACTN</name>
<dbReference type="AlphaFoldDB" id="A0A4R4QCQ7"/>
<dbReference type="PANTHER" id="PTHR43877:SF2">
    <property type="entry name" value="AMINOALKYLPHOSPHONATE N-ACETYLTRANSFERASE-RELATED"/>
    <property type="match status" value="1"/>
</dbReference>
<comment type="caution">
    <text evidence="4">The sequence shown here is derived from an EMBL/GenBank/DDBJ whole genome shotgun (WGS) entry which is preliminary data.</text>
</comment>
<feature type="domain" description="N-acetyltransferase" evidence="3">
    <location>
        <begin position="1"/>
        <end position="166"/>
    </location>
</feature>
<dbReference type="Proteomes" id="UP000295075">
    <property type="component" value="Unassembled WGS sequence"/>
</dbReference>
<dbReference type="InterPro" id="IPR050832">
    <property type="entry name" value="Bact_Acetyltransf"/>
</dbReference>
<dbReference type="GO" id="GO:0016747">
    <property type="term" value="F:acyltransferase activity, transferring groups other than amino-acyl groups"/>
    <property type="evidence" value="ECO:0007669"/>
    <property type="project" value="InterPro"/>
</dbReference>
<dbReference type="Gene3D" id="3.40.630.30">
    <property type="match status" value="1"/>
</dbReference>
<dbReference type="EMBL" id="SMKA01000018">
    <property type="protein sequence ID" value="TDC32949.1"/>
    <property type="molecule type" value="Genomic_DNA"/>
</dbReference>
<dbReference type="Pfam" id="PF00583">
    <property type="entry name" value="Acetyltransf_1"/>
    <property type="match status" value="1"/>
</dbReference>
<dbReference type="SUPFAM" id="SSF55729">
    <property type="entry name" value="Acyl-CoA N-acyltransferases (Nat)"/>
    <property type="match status" value="1"/>
</dbReference>